<comment type="caution">
    <text evidence="1">The sequence shown here is derived from an EMBL/GenBank/DDBJ whole genome shotgun (WGS) entry which is preliminary data.</text>
</comment>
<name>A0AAN9Y995_9HEMI</name>
<accession>A0AAN9Y995</accession>
<organism evidence="1 2">
    <name type="scientific">Parthenolecanium corni</name>
    <dbReference type="NCBI Taxonomy" id="536013"/>
    <lineage>
        <taxon>Eukaryota</taxon>
        <taxon>Metazoa</taxon>
        <taxon>Ecdysozoa</taxon>
        <taxon>Arthropoda</taxon>
        <taxon>Hexapoda</taxon>
        <taxon>Insecta</taxon>
        <taxon>Pterygota</taxon>
        <taxon>Neoptera</taxon>
        <taxon>Paraneoptera</taxon>
        <taxon>Hemiptera</taxon>
        <taxon>Sternorrhyncha</taxon>
        <taxon>Coccoidea</taxon>
        <taxon>Coccidae</taxon>
        <taxon>Parthenolecanium</taxon>
    </lineage>
</organism>
<proteinExistence type="predicted"/>
<protein>
    <submittedName>
        <fullName evidence="1">Uncharacterized protein</fullName>
    </submittedName>
</protein>
<reference evidence="1 2" key="1">
    <citation type="submission" date="2024-03" db="EMBL/GenBank/DDBJ databases">
        <title>Adaptation during the transition from Ophiocordyceps entomopathogen to insect associate is accompanied by gene loss and intensified selection.</title>
        <authorList>
            <person name="Ward C.M."/>
            <person name="Onetto C.A."/>
            <person name="Borneman A.R."/>
        </authorList>
    </citation>
    <scope>NUCLEOTIDE SEQUENCE [LARGE SCALE GENOMIC DNA]</scope>
    <source>
        <strain evidence="1">AWRI1</strain>
        <tissue evidence="1">Single Adult Female</tissue>
    </source>
</reference>
<dbReference type="Proteomes" id="UP001367676">
    <property type="component" value="Unassembled WGS sequence"/>
</dbReference>
<evidence type="ECO:0000313" key="1">
    <source>
        <dbReference type="EMBL" id="KAK7604938.1"/>
    </source>
</evidence>
<sequence>MVPHWSPTLFGAFKLNSFFAWVEVNRLNKIIDNPAQPPHRWFNDVCVVASKTEVFVMIVEMNMEPLEKHFD</sequence>
<keyword evidence="2" id="KW-1185">Reference proteome</keyword>
<evidence type="ECO:0000313" key="2">
    <source>
        <dbReference type="Proteomes" id="UP001367676"/>
    </source>
</evidence>
<gene>
    <name evidence="1" type="ORF">V9T40_006124</name>
</gene>
<dbReference type="EMBL" id="JBBCAQ010000003">
    <property type="protein sequence ID" value="KAK7604938.1"/>
    <property type="molecule type" value="Genomic_DNA"/>
</dbReference>
<dbReference type="AlphaFoldDB" id="A0AAN9Y995"/>